<accession>A0ABS3WFW5</accession>
<feature type="transmembrane region" description="Helical" evidence="8">
    <location>
        <begin position="16"/>
        <end position="36"/>
    </location>
</feature>
<keyword evidence="5 8" id="KW-0472">Membrane</keyword>
<comment type="similarity">
    <text evidence="6">Belongs to the ABC-4 integral membrane protein family.</text>
</comment>
<feature type="transmembrane region" description="Helical" evidence="8">
    <location>
        <begin position="546"/>
        <end position="568"/>
    </location>
</feature>
<feature type="domain" description="ABC3 transporter permease C-terminal" evidence="9">
    <location>
        <begin position="546"/>
        <end position="652"/>
    </location>
</feature>
<evidence type="ECO:0000256" key="4">
    <source>
        <dbReference type="ARBA" id="ARBA00022989"/>
    </source>
</evidence>
<dbReference type="PANTHER" id="PTHR30572">
    <property type="entry name" value="MEMBRANE COMPONENT OF TRANSPORTER-RELATED"/>
    <property type="match status" value="1"/>
</dbReference>
<gene>
    <name evidence="10" type="ORF">I8J29_23580</name>
</gene>
<name>A0ABS3WFW5_9BACL</name>
<reference evidence="10 11" key="1">
    <citation type="submission" date="2021-03" db="EMBL/GenBank/DDBJ databases">
        <title>Paenibacillus artemisicola MWE-103 whole genome sequence.</title>
        <authorList>
            <person name="Ham Y.J."/>
        </authorList>
    </citation>
    <scope>NUCLEOTIDE SEQUENCE [LARGE SCALE GENOMIC DNA]</scope>
    <source>
        <strain evidence="10 11">MWE-103</strain>
    </source>
</reference>
<evidence type="ECO:0000313" key="11">
    <source>
        <dbReference type="Proteomes" id="UP000670947"/>
    </source>
</evidence>
<dbReference type="RefSeq" id="WP_208849906.1">
    <property type="nucleotide sequence ID" value="NZ_JAGGDJ010000029.1"/>
</dbReference>
<dbReference type="Pfam" id="PF02687">
    <property type="entry name" value="FtsX"/>
    <property type="match status" value="2"/>
</dbReference>
<keyword evidence="3 8" id="KW-0812">Transmembrane</keyword>
<evidence type="ECO:0000259" key="9">
    <source>
        <dbReference type="Pfam" id="PF02687"/>
    </source>
</evidence>
<evidence type="ECO:0000256" key="6">
    <source>
        <dbReference type="ARBA" id="ARBA00038076"/>
    </source>
</evidence>
<evidence type="ECO:0000256" key="2">
    <source>
        <dbReference type="ARBA" id="ARBA00022475"/>
    </source>
</evidence>
<organism evidence="10 11">
    <name type="scientific">Paenibacillus artemisiicola</name>
    <dbReference type="NCBI Taxonomy" id="1172618"/>
    <lineage>
        <taxon>Bacteria</taxon>
        <taxon>Bacillati</taxon>
        <taxon>Bacillota</taxon>
        <taxon>Bacilli</taxon>
        <taxon>Bacillales</taxon>
        <taxon>Paenibacillaceae</taxon>
        <taxon>Paenibacillus</taxon>
    </lineage>
</organism>
<feature type="transmembrane region" description="Helical" evidence="8">
    <location>
        <begin position="732"/>
        <end position="754"/>
    </location>
</feature>
<evidence type="ECO:0000256" key="3">
    <source>
        <dbReference type="ARBA" id="ARBA00022692"/>
    </source>
</evidence>
<evidence type="ECO:0000256" key="1">
    <source>
        <dbReference type="ARBA" id="ARBA00004651"/>
    </source>
</evidence>
<feature type="transmembrane region" description="Helical" evidence="8">
    <location>
        <begin position="819"/>
        <end position="838"/>
    </location>
</feature>
<dbReference type="InterPro" id="IPR050250">
    <property type="entry name" value="Macrolide_Exporter_MacB"/>
</dbReference>
<dbReference type="EMBL" id="JAGGDJ010000029">
    <property type="protein sequence ID" value="MBO7747188.1"/>
    <property type="molecule type" value="Genomic_DNA"/>
</dbReference>
<feature type="region of interest" description="Disordered" evidence="7">
    <location>
        <begin position="841"/>
        <end position="870"/>
    </location>
</feature>
<keyword evidence="11" id="KW-1185">Reference proteome</keyword>
<comment type="caution">
    <text evidence="10">The sequence shown here is derived from an EMBL/GenBank/DDBJ whole genome shotgun (WGS) entry which is preliminary data.</text>
</comment>
<feature type="transmembrane region" description="Helical" evidence="8">
    <location>
        <begin position="627"/>
        <end position="647"/>
    </location>
</feature>
<sequence>MLSFVWSDWRRRRERLAILLLGIFIVGGGLSFLYGLTESNKGTVMETLQRKWQVSYDIAVRPPGTSFGDEAAGLMEPNFQDGIDGGISMKQLEQIKGVPGVSIAAPLAVLGYANFGTDLGRAIDFKEYGIYRLKKQVTANNGVQNLASTYETTYAWNGPSGNSVWELWSNDPALLVAVDPAEEAKLVGLDRAVLPMLTSHYFNETDTSQVQVTGQPMAGKTSFVKLPILISNQERASQTYTYRYEKLDVPYATAEDEAKLRAISKAAGGKDILGDAKTLWSKSVTVENTPERATAELEAKLVSSQSAPDFMFLNVRAKPLAYEPAVSPYPGHWPAAYRVKAFDAQDAAERGEFPEYYRPFEGVKDPNRPDAAADGIGLFVDYIGMYDPAKLRVSKDVDSLFPMDTYVAPSAKLIFDPAGRPANPPATIKPVSNPLGLLTSPPTMLTTMEAAALIAGDRPISVVRVKVNGGGVSDLRQAELERVAQAIRERTGLEADVMLGSSPQPVLVQVPKSGAQTEIGWMEQLWIKLGAALTLVNEVKLGFSGMLLLVLLIAVLYVVATNMVSFLARKREYAVLLAIGWRTSRIRRLLLLEAACVGLFAALVTWGMEACLLWADGSSLSAPRFAATGLGAFGLFVLGAAVPVAQAGRIEPLAALRTGEYGSTARRLLPASGLLGLAAANVAGKWRRNLLAVLSMALPTALLMFFVFVTFRLKGVFYTSWLGQYAAAEIGFRHYLAIGVCLLIAVLTTAELMWQNVSERKPEIALLKAIGWRNRTVRRLILTEGAVAGGLAGVVAFALGLLLIAMLYRQLPFREMGCLLAVAVLPVLTGALGSALPARSAAGRSPARGLAGGDVQAAREQAVKPGKPEA</sequence>
<feature type="domain" description="ABC3 transporter permease C-terminal" evidence="9">
    <location>
        <begin position="736"/>
        <end position="844"/>
    </location>
</feature>
<evidence type="ECO:0000256" key="5">
    <source>
        <dbReference type="ARBA" id="ARBA00023136"/>
    </source>
</evidence>
<keyword evidence="2" id="KW-1003">Cell membrane</keyword>
<comment type="subcellular location">
    <subcellularLocation>
        <location evidence="1">Cell membrane</location>
        <topology evidence="1">Multi-pass membrane protein</topology>
    </subcellularLocation>
</comment>
<proteinExistence type="inferred from homology"/>
<keyword evidence="4 8" id="KW-1133">Transmembrane helix</keyword>
<feature type="transmembrane region" description="Helical" evidence="8">
    <location>
        <begin position="786"/>
        <end position="807"/>
    </location>
</feature>
<dbReference type="Proteomes" id="UP000670947">
    <property type="component" value="Unassembled WGS sequence"/>
</dbReference>
<feature type="transmembrane region" description="Helical" evidence="8">
    <location>
        <begin position="589"/>
        <end position="615"/>
    </location>
</feature>
<dbReference type="PANTHER" id="PTHR30572:SF4">
    <property type="entry name" value="ABC TRANSPORTER PERMEASE YTRF"/>
    <property type="match status" value="1"/>
</dbReference>
<dbReference type="InterPro" id="IPR003838">
    <property type="entry name" value="ABC3_permease_C"/>
</dbReference>
<feature type="transmembrane region" description="Helical" evidence="8">
    <location>
        <begin position="690"/>
        <end position="711"/>
    </location>
</feature>
<protein>
    <submittedName>
        <fullName evidence="10">ABC transporter permease</fullName>
    </submittedName>
</protein>
<evidence type="ECO:0000256" key="8">
    <source>
        <dbReference type="SAM" id="Phobius"/>
    </source>
</evidence>
<evidence type="ECO:0000256" key="7">
    <source>
        <dbReference type="SAM" id="MobiDB-lite"/>
    </source>
</evidence>
<evidence type="ECO:0000313" key="10">
    <source>
        <dbReference type="EMBL" id="MBO7747188.1"/>
    </source>
</evidence>